<sequence>MIYWTRAMSKKLLEIEDLHISFPITGGISDVVRGVSFSAGREKIGIVGESGSGKSITGRAILKLNPKSAIVKAKKMRFDDIDLLSANESQMRTIRGKRIAMILQDPKYSLNPLMRIGDQIIEAYRVHYRVSKMDAWKQTISMLESVHIRNPEHVMRLFPHEISGGMGQRVMIAMMLISKPDLVIADEPTSALDITVRSQVLTVLDELVTKSGMGLIFISHDLNMIANFCDRVLVMYAGRILEELSASDLSRARHPYTKALLASLPRLDNPVDVLAVPERDPSWLDGPAIVHGVERG</sequence>
<comment type="subcellular location">
    <subcellularLocation>
        <location evidence="1">Cell inner membrane</location>
        <topology evidence="1">Peripheral membrane protein</topology>
    </subcellularLocation>
</comment>
<dbReference type="InterPro" id="IPR027417">
    <property type="entry name" value="P-loop_NTPase"/>
</dbReference>
<dbReference type="InterPro" id="IPR003593">
    <property type="entry name" value="AAA+_ATPase"/>
</dbReference>
<protein>
    <submittedName>
        <fullName evidence="9">Oligopeptide transport ATP-binding protein</fullName>
    </submittedName>
</protein>
<dbReference type="PROSITE" id="PS50893">
    <property type="entry name" value="ABC_TRANSPORTER_2"/>
    <property type="match status" value="1"/>
</dbReference>
<dbReference type="FunFam" id="3.40.50.300:FF:000016">
    <property type="entry name" value="Oligopeptide ABC transporter ATP-binding component"/>
    <property type="match status" value="1"/>
</dbReference>
<dbReference type="AlphaFoldDB" id="E6YKI8"/>
<organism evidence="9">
    <name type="scientific">Bartonella rochalimae ATCC BAA-1498</name>
    <dbReference type="NCBI Taxonomy" id="685782"/>
    <lineage>
        <taxon>Bacteria</taxon>
        <taxon>Pseudomonadati</taxon>
        <taxon>Pseudomonadota</taxon>
        <taxon>Alphaproteobacteria</taxon>
        <taxon>Hyphomicrobiales</taxon>
        <taxon>Bartonellaceae</taxon>
        <taxon>Bartonella</taxon>
    </lineage>
</organism>
<name>E6YKI8_9HYPH</name>
<dbReference type="PANTHER" id="PTHR43297:SF2">
    <property type="entry name" value="DIPEPTIDE TRANSPORT ATP-BINDING PROTEIN DPPD"/>
    <property type="match status" value="1"/>
</dbReference>
<keyword evidence="7" id="KW-0472">Membrane</keyword>
<dbReference type="GO" id="GO:0055085">
    <property type="term" value="P:transmembrane transport"/>
    <property type="evidence" value="ECO:0007669"/>
    <property type="project" value="UniProtKB-ARBA"/>
</dbReference>
<accession>E6YKI8</accession>
<dbReference type="InterPro" id="IPR050388">
    <property type="entry name" value="ABC_Ni/Peptide_Import"/>
</dbReference>
<dbReference type="EMBL" id="FN645456">
    <property type="protein sequence ID" value="CBI77376.1"/>
    <property type="molecule type" value="Genomic_DNA"/>
</dbReference>
<dbReference type="SUPFAM" id="SSF52540">
    <property type="entry name" value="P-loop containing nucleoside triphosphate hydrolases"/>
    <property type="match status" value="1"/>
</dbReference>
<dbReference type="CDD" id="cd03257">
    <property type="entry name" value="ABC_NikE_OppD_transporters"/>
    <property type="match status" value="1"/>
</dbReference>
<evidence type="ECO:0000259" key="8">
    <source>
        <dbReference type="PROSITE" id="PS50893"/>
    </source>
</evidence>
<dbReference type="Gene3D" id="3.40.50.300">
    <property type="entry name" value="P-loop containing nucleotide triphosphate hydrolases"/>
    <property type="match status" value="1"/>
</dbReference>
<evidence type="ECO:0000256" key="7">
    <source>
        <dbReference type="ARBA" id="ARBA00023136"/>
    </source>
</evidence>
<dbReference type="SMART" id="SM00382">
    <property type="entry name" value="AAA"/>
    <property type="match status" value="1"/>
</dbReference>
<keyword evidence="3" id="KW-0813">Transport</keyword>
<comment type="similarity">
    <text evidence="2">Belongs to the ABC transporter superfamily.</text>
</comment>
<dbReference type="GO" id="GO:0016887">
    <property type="term" value="F:ATP hydrolysis activity"/>
    <property type="evidence" value="ECO:0007669"/>
    <property type="project" value="InterPro"/>
</dbReference>
<evidence type="ECO:0000256" key="2">
    <source>
        <dbReference type="ARBA" id="ARBA00005417"/>
    </source>
</evidence>
<proteinExistence type="inferred from homology"/>
<gene>
    <name evidence="9" type="primary">oppD</name>
    <name evidence="9" type="ORF">BARRO_20033</name>
</gene>
<keyword evidence="4" id="KW-1003">Cell membrane</keyword>
<evidence type="ECO:0000256" key="6">
    <source>
        <dbReference type="ARBA" id="ARBA00022840"/>
    </source>
</evidence>
<feature type="domain" description="ABC transporter" evidence="8">
    <location>
        <begin position="13"/>
        <end position="262"/>
    </location>
</feature>
<evidence type="ECO:0000256" key="4">
    <source>
        <dbReference type="ARBA" id="ARBA00022475"/>
    </source>
</evidence>
<dbReference type="GO" id="GO:0005886">
    <property type="term" value="C:plasma membrane"/>
    <property type="evidence" value="ECO:0007669"/>
    <property type="project" value="UniProtKB-SubCell"/>
</dbReference>
<dbReference type="InterPro" id="IPR003439">
    <property type="entry name" value="ABC_transporter-like_ATP-bd"/>
</dbReference>
<dbReference type="GO" id="GO:0005524">
    <property type="term" value="F:ATP binding"/>
    <property type="evidence" value="ECO:0007669"/>
    <property type="project" value="UniProtKB-KW"/>
</dbReference>
<evidence type="ECO:0000256" key="1">
    <source>
        <dbReference type="ARBA" id="ARBA00004417"/>
    </source>
</evidence>
<dbReference type="PANTHER" id="PTHR43297">
    <property type="entry name" value="OLIGOPEPTIDE TRANSPORT ATP-BINDING PROTEIN APPD"/>
    <property type="match status" value="1"/>
</dbReference>
<evidence type="ECO:0000313" key="9">
    <source>
        <dbReference type="EMBL" id="CBI77376.1"/>
    </source>
</evidence>
<reference evidence="9" key="1">
    <citation type="journal article" date="2011" name="PLoS Genet.">
        <title>Parallel evolution of a type IV secretion system in radiating lineages of the host-restricted bacterial pathogen Bartonella.</title>
        <authorList>
            <person name="Engel P."/>
            <person name="Salzburger W."/>
            <person name="Liesch M."/>
            <person name="Chang C.C."/>
            <person name="Maruyama S."/>
            <person name="Lanz C."/>
            <person name="Calteau A."/>
            <person name="Lajus A."/>
            <person name="Medigue C."/>
            <person name="Schuster S.C."/>
            <person name="Dehio C."/>
        </authorList>
    </citation>
    <scope>NUCLEOTIDE SEQUENCE</scope>
    <source>
        <strain evidence="9">ATCC BAA-1498</strain>
    </source>
</reference>
<dbReference type="Pfam" id="PF00005">
    <property type="entry name" value="ABC_tran"/>
    <property type="match status" value="1"/>
</dbReference>
<evidence type="ECO:0000256" key="5">
    <source>
        <dbReference type="ARBA" id="ARBA00022741"/>
    </source>
</evidence>
<evidence type="ECO:0000256" key="3">
    <source>
        <dbReference type="ARBA" id="ARBA00022448"/>
    </source>
</evidence>
<keyword evidence="5" id="KW-0547">Nucleotide-binding</keyword>
<keyword evidence="6 9" id="KW-0067">ATP-binding</keyword>